<feature type="domain" description="Bacterial bifunctional deaminase-reductase C-terminal" evidence="5">
    <location>
        <begin position="1"/>
        <end position="96"/>
    </location>
</feature>
<organism evidence="6 7">
    <name type="scientific">Staphylococcus aureus</name>
    <dbReference type="NCBI Taxonomy" id="1280"/>
    <lineage>
        <taxon>Bacteria</taxon>
        <taxon>Bacillati</taxon>
        <taxon>Bacillota</taxon>
        <taxon>Bacilli</taxon>
        <taxon>Bacillales</taxon>
        <taxon>Staphylococcaceae</taxon>
        <taxon>Staphylococcus</taxon>
    </lineage>
</organism>
<dbReference type="InterPro" id="IPR024072">
    <property type="entry name" value="DHFR-like_dom_sf"/>
</dbReference>
<evidence type="ECO:0000313" key="7">
    <source>
        <dbReference type="Proteomes" id="UP000254502"/>
    </source>
</evidence>
<reference evidence="6 7" key="1">
    <citation type="submission" date="2018-06" db="EMBL/GenBank/DDBJ databases">
        <authorList>
            <consortium name="Pathogen Informatics"/>
            <person name="Doyle S."/>
        </authorList>
    </citation>
    <scope>NUCLEOTIDE SEQUENCE [LARGE SCALE GENOMIC DNA]</scope>
    <source>
        <strain evidence="6 7">NCTC5664</strain>
    </source>
</reference>
<name>A0A380E302_STAAU</name>
<dbReference type="Proteomes" id="UP000254502">
    <property type="component" value="Unassembled WGS sequence"/>
</dbReference>
<dbReference type="Gene3D" id="3.40.430.10">
    <property type="entry name" value="Dihydrofolate Reductase, subunit A"/>
    <property type="match status" value="1"/>
</dbReference>
<evidence type="ECO:0000313" key="6">
    <source>
        <dbReference type="EMBL" id="SUK95831.1"/>
    </source>
</evidence>
<evidence type="ECO:0000256" key="1">
    <source>
        <dbReference type="ARBA" id="ARBA00005104"/>
    </source>
</evidence>
<evidence type="ECO:0000256" key="2">
    <source>
        <dbReference type="ARBA" id="ARBA00022857"/>
    </source>
</evidence>
<gene>
    <name evidence="6" type="primary">ribD_1</name>
    <name evidence="6" type="ORF">NCTC5664_03844</name>
</gene>
<keyword evidence="6" id="KW-0378">Hydrolase</keyword>
<dbReference type="SUPFAM" id="SSF53597">
    <property type="entry name" value="Dihydrofolate reductase-like"/>
    <property type="match status" value="1"/>
</dbReference>
<evidence type="ECO:0000259" key="5">
    <source>
        <dbReference type="Pfam" id="PF01872"/>
    </source>
</evidence>
<keyword evidence="3" id="KW-0560">Oxidoreductase</keyword>
<dbReference type="InterPro" id="IPR002734">
    <property type="entry name" value="RibDG_C"/>
</dbReference>
<dbReference type="EMBL" id="UHAQ01000004">
    <property type="protein sequence ID" value="SUK95831.1"/>
    <property type="molecule type" value="Genomic_DNA"/>
</dbReference>
<feature type="region of interest" description="Disordered" evidence="4">
    <location>
        <begin position="1"/>
        <end position="21"/>
    </location>
</feature>
<dbReference type="GO" id="GO:0008703">
    <property type="term" value="F:5-amino-6-(5-phosphoribosylamino)uracil reductase activity"/>
    <property type="evidence" value="ECO:0007669"/>
    <property type="project" value="InterPro"/>
</dbReference>
<dbReference type="GO" id="GO:0008835">
    <property type="term" value="F:diaminohydroxyphosphoribosylaminopyrimidine deaminase activity"/>
    <property type="evidence" value="ECO:0007669"/>
    <property type="project" value="UniProtKB-EC"/>
</dbReference>
<keyword evidence="2" id="KW-0521">NADP</keyword>
<dbReference type="EC" id="3.5.4.26" evidence="6"/>
<sequence length="105" mass="12161">MKVSASLDGKQANDNGQSQWITNKEVKQDVYKLRHRHDAVLTGRRTVELDDPQYTTRIQDGKNPIKVILSKSGNIHFNQQIYQDESTPIWIYTENPNLTTNQNTY</sequence>
<proteinExistence type="predicted"/>
<evidence type="ECO:0000256" key="3">
    <source>
        <dbReference type="ARBA" id="ARBA00023002"/>
    </source>
</evidence>
<dbReference type="Pfam" id="PF01872">
    <property type="entry name" value="RibD_C"/>
    <property type="match status" value="1"/>
</dbReference>
<dbReference type="PANTHER" id="PTHR38011:SF7">
    <property type="entry name" value="2,5-DIAMINO-6-RIBOSYLAMINO-4(3H)-PYRIMIDINONE 5'-PHOSPHATE REDUCTASE"/>
    <property type="match status" value="1"/>
</dbReference>
<accession>A0A380E302</accession>
<comment type="pathway">
    <text evidence="1">Cofactor biosynthesis; riboflavin biosynthesis.</text>
</comment>
<dbReference type="GO" id="GO:0009231">
    <property type="term" value="P:riboflavin biosynthetic process"/>
    <property type="evidence" value="ECO:0007669"/>
    <property type="project" value="InterPro"/>
</dbReference>
<dbReference type="InterPro" id="IPR050765">
    <property type="entry name" value="Riboflavin_Biosynth_HTPR"/>
</dbReference>
<dbReference type="PANTHER" id="PTHR38011">
    <property type="entry name" value="DIHYDROFOLATE REDUCTASE FAMILY PROTEIN (AFU_ORTHOLOGUE AFUA_8G06820)"/>
    <property type="match status" value="1"/>
</dbReference>
<dbReference type="AlphaFoldDB" id="A0A380E302"/>
<protein>
    <submittedName>
        <fullName evidence="6">5-amino-6-(5-phosphoribosylamino)uracil reductase</fullName>
        <ecNumber evidence="6">3.5.4.26</ecNumber>
    </submittedName>
</protein>
<feature type="compositionally biased region" description="Polar residues" evidence="4">
    <location>
        <begin position="12"/>
        <end position="21"/>
    </location>
</feature>
<evidence type="ECO:0000256" key="4">
    <source>
        <dbReference type="SAM" id="MobiDB-lite"/>
    </source>
</evidence>